<feature type="transmembrane region" description="Helical" evidence="10">
    <location>
        <begin position="111"/>
        <end position="134"/>
    </location>
</feature>
<comment type="caution">
    <text evidence="11">The sequence shown here is derived from an EMBL/GenBank/DDBJ whole genome shotgun (WGS) entry which is preliminary data.</text>
</comment>
<comment type="subcellular location">
    <subcellularLocation>
        <location evidence="1">Endoplasmic reticulum membrane</location>
        <topology evidence="1">Multi-pass membrane protein</topology>
    </subcellularLocation>
</comment>
<keyword evidence="3" id="KW-0337">GPI-anchor biosynthesis</keyword>
<evidence type="ECO:0000313" key="12">
    <source>
        <dbReference type="Proteomes" id="UP001501170"/>
    </source>
</evidence>
<protein>
    <submittedName>
        <fullName evidence="11">Glycosyltransferase family 39 protein</fullName>
    </submittedName>
</protein>
<evidence type="ECO:0000256" key="3">
    <source>
        <dbReference type="ARBA" id="ARBA00022502"/>
    </source>
</evidence>
<gene>
    <name evidence="11" type="ORF">GCM10009855_06160</name>
</gene>
<evidence type="ECO:0000256" key="2">
    <source>
        <dbReference type="ARBA" id="ARBA00004687"/>
    </source>
</evidence>
<evidence type="ECO:0000256" key="6">
    <source>
        <dbReference type="ARBA" id="ARBA00022692"/>
    </source>
</evidence>
<keyword evidence="6 10" id="KW-0812">Transmembrane</keyword>
<keyword evidence="5" id="KW-0808">Transferase</keyword>
<keyword evidence="4" id="KW-0328">Glycosyltransferase</keyword>
<evidence type="ECO:0000256" key="10">
    <source>
        <dbReference type="SAM" id="Phobius"/>
    </source>
</evidence>
<proteinExistence type="predicted"/>
<dbReference type="PANTHER" id="PTHR12468">
    <property type="entry name" value="GPI MANNOSYLTRANSFERASE 2"/>
    <property type="match status" value="1"/>
</dbReference>
<feature type="transmembrane region" description="Helical" evidence="10">
    <location>
        <begin position="234"/>
        <end position="254"/>
    </location>
</feature>
<evidence type="ECO:0000256" key="4">
    <source>
        <dbReference type="ARBA" id="ARBA00022676"/>
    </source>
</evidence>
<dbReference type="InterPro" id="IPR007315">
    <property type="entry name" value="PIG-V/Gpi18"/>
</dbReference>
<evidence type="ECO:0000313" key="11">
    <source>
        <dbReference type="EMBL" id="GAA2369611.1"/>
    </source>
</evidence>
<feature type="transmembrane region" description="Helical" evidence="10">
    <location>
        <begin position="196"/>
        <end position="227"/>
    </location>
</feature>
<feature type="transmembrane region" description="Helical" evidence="10">
    <location>
        <begin position="322"/>
        <end position="340"/>
    </location>
</feature>
<keyword evidence="9 10" id="KW-0472">Membrane</keyword>
<evidence type="ECO:0000256" key="9">
    <source>
        <dbReference type="ARBA" id="ARBA00023136"/>
    </source>
</evidence>
<evidence type="ECO:0000256" key="5">
    <source>
        <dbReference type="ARBA" id="ARBA00022679"/>
    </source>
</evidence>
<feature type="transmembrane region" description="Helical" evidence="10">
    <location>
        <begin position="155"/>
        <end position="176"/>
    </location>
</feature>
<feature type="transmembrane region" description="Helical" evidence="10">
    <location>
        <begin position="21"/>
        <end position="44"/>
    </location>
</feature>
<dbReference type="RefSeq" id="WP_006897387.1">
    <property type="nucleotide sequence ID" value="NZ_BAAARB010000002.1"/>
</dbReference>
<keyword evidence="12" id="KW-1185">Reference proteome</keyword>
<feature type="transmembrane region" description="Helical" evidence="10">
    <location>
        <begin position="346"/>
        <end position="362"/>
    </location>
</feature>
<evidence type="ECO:0000256" key="1">
    <source>
        <dbReference type="ARBA" id="ARBA00004477"/>
    </source>
</evidence>
<feature type="transmembrane region" description="Helical" evidence="10">
    <location>
        <begin position="369"/>
        <end position="394"/>
    </location>
</feature>
<evidence type="ECO:0000256" key="7">
    <source>
        <dbReference type="ARBA" id="ARBA00022824"/>
    </source>
</evidence>
<evidence type="ECO:0000256" key="8">
    <source>
        <dbReference type="ARBA" id="ARBA00022989"/>
    </source>
</evidence>
<dbReference type="PANTHER" id="PTHR12468:SF2">
    <property type="entry name" value="GPI MANNOSYLTRANSFERASE 2"/>
    <property type="match status" value="1"/>
</dbReference>
<keyword evidence="8 10" id="KW-1133">Transmembrane helix</keyword>
<sequence length="395" mass="41896">MTTVRPMSTMRRFGITHEFALRCVGVYLTIRVVGIVILTVFAGLHHTGLTALLSMWDGEWMLGIAQHGYGGIPLWFTDGNGVHTEFTAYAFFPGYPMTVRTVALVPGLSPFAAAMIVNVVAGCLAAVAVGRIGVICSGRIRSSVRSTPDQASTAGLVLVGLFAATPMSVVLNMAYTEAVFCALAGWALVGVLERQWLLAGLCALGAGLVRPTGVAVIAAVMLAAIVARRDGPRAWAAVILAPLGYLGYLAVVWAQTGSATGWFQIQTTGWNTTFDGGAATWRFLTQTLGSGSDFSAIATALLIISVLVLFGWSVADRVPWPVLVYAAAVLASILLSDGLMMSRARLLLPAFVLLIPVAVRIARRPRTEIIAFLAVAALFSGWFGARMLTVFQYAI</sequence>
<keyword evidence="7" id="KW-0256">Endoplasmic reticulum</keyword>
<organism evidence="11 12">
    <name type="scientific">Gordonia cholesterolivorans</name>
    <dbReference type="NCBI Taxonomy" id="559625"/>
    <lineage>
        <taxon>Bacteria</taxon>
        <taxon>Bacillati</taxon>
        <taxon>Actinomycetota</taxon>
        <taxon>Actinomycetes</taxon>
        <taxon>Mycobacteriales</taxon>
        <taxon>Gordoniaceae</taxon>
        <taxon>Gordonia</taxon>
    </lineage>
</organism>
<dbReference type="Proteomes" id="UP001501170">
    <property type="component" value="Unassembled WGS sequence"/>
</dbReference>
<comment type="pathway">
    <text evidence="2">Glycolipid biosynthesis; glycosylphosphatidylinositol-anchor biosynthesis.</text>
</comment>
<name>A0ABP5U5M0_9ACTN</name>
<reference evidence="12" key="1">
    <citation type="journal article" date="2019" name="Int. J. Syst. Evol. Microbiol.">
        <title>The Global Catalogue of Microorganisms (GCM) 10K type strain sequencing project: providing services to taxonomists for standard genome sequencing and annotation.</title>
        <authorList>
            <consortium name="The Broad Institute Genomics Platform"/>
            <consortium name="The Broad Institute Genome Sequencing Center for Infectious Disease"/>
            <person name="Wu L."/>
            <person name="Ma J."/>
        </authorList>
    </citation>
    <scope>NUCLEOTIDE SEQUENCE [LARGE SCALE GENOMIC DNA]</scope>
    <source>
        <strain evidence="12">JCM 16227</strain>
    </source>
</reference>
<accession>A0ABP5U5M0</accession>
<dbReference type="EMBL" id="BAAARB010000002">
    <property type="protein sequence ID" value="GAA2369611.1"/>
    <property type="molecule type" value="Genomic_DNA"/>
</dbReference>
<feature type="transmembrane region" description="Helical" evidence="10">
    <location>
        <begin position="294"/>
        <end position="315"/>
    </location>
</feature>